<reference evidence="3" key="1">
    <citation type="journal article" date="2008" name="Nat. Genet.">
        <title>The Pristionchus pacificus genome provides a unique perspective on nematode lifestyle and parasitism.</title>
        <authorList>
            <person name="Dieterich C."/>
            <person name="Clifton S.W."/>
            <person name="Schuster L.N."/>
            <person name="Chinwalla A."/>
            <person name="Delehaunty K."/>
            <person name="Dinkelacker I."/>
            <person name="Fulton L."/>
            <person name="Fulton R."/>
            <person name="Godfrey J."/>
            <person name="Minx P."/>
            <person name="Mitreva M."/>
            <person name="Roeseler W."/>
            <person name="Tian H."/>
            <person name="Witte H."/>
            <person name="Yang S.P."/>
            <person name="Wilson R.K."/>
            <person name="Sommer R.J."/>
        </authorList>
    </citation>
    <scope>NUCLEOTIDE SEQUENCE [LARGE SCALE GENOMIC DNA]</scope>
    <source>
        <strain evidence="3">PS312</strain>
    </source>
</reference>
<proteinExistence type="predicted"/>
<dbReference type="AlphaFoldDB" id="A0A2A6B361"/>
<name>A0A2A6B361_PRIPA</name>
<sequence length="94" mass="10691">MVATDKEIKDHHAPVDNHNRSMARGPPRWWHSLGHISIRCVQTVLNVEISKVEEEEEKSGMTSPLDRRVADRCTAALINEIDETQLTKFTALQT</sequence>
<evidence type="ECO:0000313" key="2">
    <source>
        <dbReference type="EnsemblMetazoa" id="PPA46268.1"/>
    </source>
</evidence>
<organism evidence="2 3">
    <name type="scientific">Pristionchus pacificus</name>
    <name type="common">Parasitic nematode worm</name>
    <dbReference type="NCBI Taxonomy" id="54126"/>
    <lineage>
        <taxon>Eukaryota</taxon>
        <taxon>Metazoa</taxon>
        <taxon>Ecdysozoa</taxon>
        <taxon>Nematoda</taxon>
        <taxon>Chromadorea</taxon>
        <taxon>Rhabditida</taxon>
        <taxon>Rhabditina</taxon>
        <taxon>Diplogasteromorpha</taxon>
        <taxon>Diplogasteroidea</taxon>
        <taxon>Neodiplogasteridae</taxon>
        <taxon>Pristionchus</taxon>
    </lineage>
</organism>
<dbReference type="EnsemblMetazoa" id="PPA46268.1">
    <property type="protein sequence ID" value="PPA46268.1"/>
    <property type="gene ID" value="WBGene00284637"/>
</dbReference>
<protein>
    <submittedName>
        <fullName evidence="2">Uncharacterized protein</fullName>
    </submittedName>
</protein>
<reference evidence="2" key="2">
    <citation type="submission" date="2022-06" db="UniProtKB">
        <authorList>
            <consortium name="EnsemblMetazoa"/>
        </authorList>
    </citation>
    <scope>IDENTIFICATION</scope>
    <source>
        <strain evidence="2">PS312</strain>
    </source>
</reference>
<accession>A0A2A6B361</accession>
<feature type="compositionally biased region" description="Basic and acidic residues" evidence="1">
    <location>
        <begin position="1"/>
        <end position="19"/>
    </location>
</feature>
<evidence type="ECO:0000313" key="3">
    <source>
        <dbReference type="Proteomes" id="UP000005239"/>
    </source>
</evidence>
<gene>
    <name evidence="2" type="primary">WBGene00284637</name>
</gene>
<evidence type="ECO:0000256" key="1">
    <source>
        <dbReference type="SAM" id="MobiDB-lite"/>
    </source>
</evidence>
<dbReference type="Proteomes" id="UP000005239">
    <property type="component" value="Unassembled WGS sequence"/>
</dbReference>
<keyword evidence="3" id="KW-1185">Reference proteome</keyword>
<accession>A0A8R1V3Z6</accession>
<feature type="region of interest" description="Disordered" evidence="1">
    <location>
        <begin position="1"/>
        <end position="22"/>
    </location>
</feature>